<organism evidence="4 5">
    <name type="scientific">Candidatus Pinguicoccus supinus</name>
    <dbReference type="NCBI Taxonomy" id="2529394"/>
    <lineage>
        <taxon>Bacteria</taxon>
        <taxon>Pseudomonadati</taxon>
        <taxon>Verrucomicrobiota</taxon>
        <taxon>Candidatus Pinguicoccus</taxon>
    </lineage>
</organism>
<dbReference type="Gene3D" id="3.90.226.10">
    <property type="entry name" value="2-enoyl-CoA Hydratase, Chain A, domain 1"/>
    <property type="match status" value="1"/>
</dbReference>
<dbReference type="InterPro" id="IPR001907">
    <property type="entry name" value="ClpP"/>
</dbReference>
<dbReference type="SUPFAM" id="SSF52096">
    <property type="entry name" value="ClpP/crotonase"/>
    <property type="match status" value="1"/>
</dbReference>
<sequence>MFMVNLLNLNDKLDEDFLLKNKIFLYGPIDDKKSNDIIKKLIFLSERGVNEIYIYLNSPGGSITSGLEIFDTIKILKNPIYIIVTGLAASMGAIILNAVKKGRRFLYKNAKVLIHQPLLGGSLTIPATDMSIQADEIVKVRQNLNKILAESTGKTVYDIEKDSDRDKIFSAEEAIEYGLADYII</sequence>
<evidence type="ECO:0000256" key="3">
    <source>
        <dbReference type="SAM" id="Phobius"/>
    </source>
</evidence>
<dbReference type="Pfam" id="PF00574">
    <property type="entry name" value="CLP_protease"/>
    <property type="match status" value="1"/>
</dbReference>
<name>A0A7T0FYC8_9BACT</name>
<keyword evidence="4" id="KW-0645">Protease</keyword>
<gene>
    <name evidence="4" type="ORF">E5P55_01050</name>
</gene>
<proteinExistence type="inferred from homology"/>
<dbReference type="GO" id="GO:0051117">
    <property type="term" value="F:ATPase binding"/>
    <property type="evidence" value="ECO:0007669"/>
    <property type="project" value="TreeGrafter"/>
</dbReference>
<dbReference type="EMBL" id="CP039370">
    <property type="protein sequence ID" value="QPJ58536.1"/>
    <property type="molecule type" value="Genomic_DNA"/>
</dbReference>
<dbReference type="PANTHER" id="PTHR10381">
    <property type="entry name" value="ATP-DEPENDENT CLP PROTEASE PROTEOLYTIC SUBUNIT"/>
    <property type="match status" value="1"/>
</dbReference>
<dbReference type="PANTHER" id="PTHR10381:SF11">
    <property type="entry name" value="ATP-DEPENDENT CLP PROTEASE PROTEOLYTIC SUBUNIT, MITOCHONDRIAL"/>
    <property type="match status" value="1"/>
</dbReference>
<dbReference type="GO" id="GO:0006515">
    <property type="term" value="P:protein quality control for misfolded or incompletely synthesized proteins"/>
    <property type="evidence" value="ECO:0007669"/>
    <property type="project" value="TreeGrafter"/>
</dbReference>
<dbReference type="Proteomes" id="UP000594451">
    <property type="component" value="Chromosome"/>
</dbReference>
<dbReference type="InterPro" id="IPR029045">
    <property type="entry name" value="ClpP/crotonase-like_dom_sf"/>
</dbReference>
<dbReference type="KEGG" id="psup:E5P55_01050"/>
<dbReference type="PRINTS" id="PR00127">
    <property type="entry name" value="CLPPROTEASEP"/>
</dbReference>
<keyword evidence="3" id="KW-0812">Transmembrane</keyword>
<evidence type="ECO:0000313" key="5">
    <source>
        <dbReference type="Proteomes" id="UP000594451"/>
    </source>
</evidence>
<evidence type="ECO:0000313" key="4">
    <source>
        <dbReference type="EMBL" id="QPJ58536.1"/>
    </source>
</evidence>
<keyword evidence="3" id="KW-0472">Membrane</keyword>
<accession>A0A7T0FYC8</accession>
<evidence type="ECO:0000256" key="2">
    <source>
        <dbReference type="RuleBase" id="RU003567"/>
    </source>
</evidence>
<dbReference type="CDD" id="cd07017">
    <property type="entry name" value="S14_ClpP_2"/>
    <property type="match status" value="1"/>
</dbReference>
<feature type="transmembrane region" description="Helical" evidence="3">
    <location>
        <begin position="80"/>
        <end position="99"/>
    </location>
</feature>
<dbReference type="GO" id="GO:0009368">
    <property type="term" value="C:endopeptidase Clp complex"/>
    <property type="evidence" value="ECO:0007669"/>
    <property type="project" value="TreeGrafter"/>
</dbReference>
<dbReference type="GO" id="GO:0004176">
    <property type="term" value="F:ATP-dependent peptidase activity"/>
    <property type="evidence" value="ECO:0007669"/>
    <property type="project" value="InterPro"/>
</dbReference>
<evidence type="ECO:0000256" key="1">
    <source>
        <dbReference type="ARBA" id="ARBA00007039"/>
    </source>
</evidence>
<dbReference type="AlphaFoldDB" id="A0A7T0FYC8"/>
<keyword evidence="3" id="KW-1133">Transmembrane helix</keyword>
<keyword evidence="4" id="KW-0378">Hydrolase</keyword>
<protein>
    <recommendedName>
        <fullName evidence="2">ATP-dependent Clp protease proteolytic subunit</fullName>
    </recommendedName>
</protein>
<reference evidence="4 5" key="1">
    <citation type="journal article" date="2020" name="Sci. Rep.">
        <title>Morphology, ultrastructure, genomics, and phylogeny of Euplotes vanleeuwenhoeki sp. nov. and its ultra-reduced endosymbiont Candidatus Pinguicoccus supinus sp. nov.</title>
        <authorList>
            <person name="Serra V."/>
            <person name="Gammuto L."/>
            <person name="Nitla V."/>
            <person name="Castelli M."/>
            <person name="Lanzoni O."/>
            <person name="Sassera D."/>
            <person name="Bandi C."/>
            <person name="Sandeep B.V."/>
            <person name="Verni F."/>
            <person name="Modeo L."/>
            <person name="Petroni G."/>
        </authorList>
    </citation>
    <scope>NUCLEOTIDE SEQUENCE [LARGE SCALE GENOMIC DNA]</scope>
    <source>
        <strain evidence="4 5">KKR18_Esm</strain>
    </source>
</reference>
<comment type="similarity">
    <text evidence="1 2">Belongs to the peptidase S14 family.</text>
</comment>
<keyword evidence="5" id="KW-1185">Reference proteome</keyword>
<dbReference type="InterPro" id="IPR023562">
    <property type="entry name" value="ClpP/TepA"/>
</dbReference>
<dbReference type="GO" id="GO:0004252">
    <property type="term" value="F:serine-type endopeptidase activity"/>
    <property type="evidence" value="ECO:0007669"/>
    <property type="project" value="InterPro"/>
</dbReference>